<dbReference type="GO" id="GO:0008237">
    <property type="term" value="F:metallopeptidase activity"/>
    <property type="evidence" value="ECO:0007669"/>
    <property type="project" value="InterPro"/>
</dbReference>
<evidence type="ECO:0008006" key="3">
    <source>
        <dbReference type="Google" id="ProtNLM"/>
    </source>
</evidence>
<evidence type="ECO:0000313" key="1">
    <source>
        <dbReference type="EMBL" id="RXE57612.1"/>
    </source>
</evidence>
<gene>
    <name evidence="1" type="ORF">EFD62_16765</name>
</gene>
<dbReference type="Proteomes" id="UP000289166">
    <property type="component" value="Unassembled WGS sequence"/>
</dbReference>
<dbReference type="OrthoDB" id="2942003at2"/>
<keyword evidence="2" id="KW-1185">Reference proteome</keyword>
<accession>A0A4Q0I3Z6</accession>
<dbReference type="Gene3D" id="3.40.390.10">
    <property type="entry name" value="Collagenase (Catalytic Domain)"/>
    <property type="match status" value="1"/>
</dbReference>
<dbReference type="EMBL" id="RLII01000050">
    <property type="protein sequence ID" value="RXE57612.1"/>
    <property type="molecule type" value="Genomic_DNA"/>
</dbReference>
<dbReference type="InterPro" id="IPR024079">
    <property type="entry name" value="MetalloPept_cat_dom_sf"/>
</dbReference>
<dbReference type="SUPFAM" id="SSF55486">
    <property type="entry name" value="Metalloproteases ('zincins'), catalytic domain"/>
    <property type="match status" value="1"/>
</dbReference>
<evidence type="ECO:0000313" key="2">
    <source>
        <dbReference type="Proteomes" id="UP000289166"/>
    </source>
</evidence>
<dbReference type="RefSeq" id="WP_069193147.1">
    <property type="nucleotide sequence ID" value="NZ_RLII01000050.1"/>
</dbReference>
<organism evidence="1 2">
    <name type="scientific">Acetivibrio mesophilus</name>
    <dbReference type="NCBI Taxonomy" id="2487273"/>
    <lineage>
        <taxon>Bacteria</taxon>
        <taxon>Bacillati</taxon>
        <taxon>Bacillota</taxon>
        <taxon>Clostridia</taxon>
        <taxon>Eubacteriales</taxon>
        <taxon>Oscillospiraceae</taxon>
        <taxon>Acetivibrio</taxon>
    </lineage>
</organism>
<proteinExistence type="predicted"/>
<dbReference type="AlphaFoldDB" id="A0A4Q0I3Z6"/>
<comment type="caution">
    <text evidence="1">The sequence shown here is derived from an EMBL/GenBank/DDBJ whole genome shotgun (WGS) entry which is preliminary data.</text>
</comment>
<protein>
    <recommendedName>
        <fullName evidence="3">Peptidase M10 metallopeptidase domain-containing protein</fullName>
    </recommendedName>
</protein>
<reference evidence="2" key="1">
    <citation type="submission" date="2018-11" db="EMBL/GenBank/DDBJ databases">
        <title>Genome sequencing of a novel mesophilic and cellulolytic organism within the genus Hungateiclostridium.</title>
        <authorList>
            <person name="Rettenmaier R."/>
            <person name="Liebl W."/>
            <person name="Zverlov V."/>
        </authorList>
    </citation>
    <scope>NUCLEOTIDE SEQUENCE [LARGE SCALE GENOMIC DNA]</scope>
    <source>
        <strain evidence="2">N2K1</strain>
    </source>
</reference>
<sequence length="207" mass="23519">MRKKKIWIVIFVCLFVFTSYVRPVDAGRYYYSGKLKGGVSGRTWAIAQNTYNLYGRTVNYYDAALNAIYNWNSINPTTTSNVDVSFSHTSNFSSATLKFVIDVQEDVFWDGAAAYFDSNNNPMNPYSDLGDWSSAVICFNAYYTNLPECTSSMLKALAGHEIGHTFGLDDVTLTSDRYKLMWYETGPYRASGITTDEINWIRIIYSN</sequence>
<name>A0A4Q0I3Z6_9FIRM</name>